<dbReference type="SUPFAM" id="SSF46689">
    <property type="entry name" value="Homeodomain-like"/>
    <property type="match status" value="2"/>
</dbReference>
<dbReference type="PROSITE" id="PS01124">
    <property type="entry name" value="HTH_ARAC_FAMILY_2"/>
    <property type="match status" value="1"/>
</dbReference>
<evidence type="ECO:0000256" key="2">
    <source>
        <dbReference type="ARBA" id="ARBA00023125"/>
    </source>
</evidence>
<evidence type="ECO:0000256" key="1">
    <source>
        <dbReference type="ARBA" id="ARBA00023015"/>
    </source>
</evidence>
<sequence length="260" mass="29802">MAVFPEVYKAISYIQTHLYDEISLNKLADYVGYSPFHFSRIFKEQTGLPPQYFISSLRLQRAKDLLLKTELPIRDIGLEIGQQSLGTFTTKFTQKVGVTPARFRKSVQSVKDNLNMLKELQTHHLITKPYGKYNQISGTIQTTEPFEGIIFVGLFSKPIPDSLPLYGTLLVNSDHFAFNMVEPGVYYLLATSVPWQMKSADILLPEETFRYKSNTPFIVDIHVTVPHLEITLYKPRLDDPPILVSLPLLMEQFIKRMKQG</sequence>
<keyword evidence="1" id="KW-0805">Transcription regulation</keyword>
<dbReference type="SMART" id="SM00342">
    <property type="entry name" value="HTH_ARAC"/>
    <property type="match status" value="1"/>
</dbReference>
<keyword evidence="2" id="KW-0238">DNA-binding</keyword>
<accession>A0ABV8WW10</accession>
<dbReference type="Proteomes" id="UP001595882">
    <property type="component" value="Unassembled WGS sequence"/>
</dbReference>
<dbReference type="PANTHER" id="PTHR46796">
    <property type="entry name" value="HTH-TYPE TRANSCRIPTIONAL ACTIVATOR RHAS-RELATED"/>
    <property type="match status" value="1"/>
</dbReference>
<keyword evidence="6" id="KW-1185">Reference proteome</keyword>
<dbReference type="InterPro" id="IPR018060">
    <property type="entry name" value="HTH_AraC"/>
</dbReference>
<evidence type="ECO:0000259" key="4">
    <source>
        <dbReference type="PROSITE" id="PS01124"/>
    </source>
</evidence>
<comment type="caution">
    <text evidence="5">The sequence shown here is derived from an EMBL/GenBank/DDBJ whole genome shotgun (WGS) entry which is preliminary data.</text>
</comment>
<feature type="domain" description="HTH araC/xylS-type" evidence="4">
    <location>
        <begin position="8"/>
        <end position="106"/>
    </location>
</feature>
<reference evidence="6" key="1">
    <citation type="journal article" date="2019" name="Int. J. Syst. Evol. Microbiol.">
        <title>The Global Catalogue of Microorganisms (GCM) 10K type strain sequencing project: providing services to taxonomists for standard genome sequencing and annotation.</title>
        <authorList>
            <consortium name="The Broad Institute Genomics Platform"/>
            <consortium name="The Broad Institute Genome Sequencing Center for Infectious Disease"/>
            <person name="Wu L."/>
            <person name="Ma J."/>
        </authorList>
    </citation>
    <scope>NUCLEOTIDE SEQUENCE [LARGE SCALE GENOMIC DNA]</scope>
    <source>
        <strain evidence="6">CCUG 37865</strain>
    </source>
</reference>
<dbReference type="Gene3D" id="1.10.10.60">
    <property type="entry name" value="Homeodomain-like"/>
    <property type="match status" value="2"/>
</dbReference>
<organism evidence="5 6">
    <name type="scientific">Gracilibacillus xinjiangensis</name>
    <dbReference type="NCBI Taxonomy" id="1193282"/>
    <lineage>
        <taxon>Bacteria</taxon>
        <taxon>Bacillati</taxon>
        <taxon>Bacillota</taxon>
        <taxon>Bacilli</taxon>
        <taxon>Bacillales</taxon>
        <taxon>Bacillaceae</taxon>
        <taxon>Gracilibacillus</taxon>
    </lineage>
</organism>
<dbReference type="InterPro" id="IPR009057">
    <property type="entry name" value="Homeodomain-like_sf"/>
</dbReference>
<evidence type="ECO:0000313" key="6">
    <source>
        <dbReference type="Proteomes" id="UP001595882"/>
    </source>
</evidence>
<gene>
    <name evidence="5" type="ORF">ACFOY7_13410</name>
</gene>
<protein>
    <submittedName>
        <fullName evidence="5">Helix-turn-helix domain-containing protein</fullName>
    </submittedName>
</protein>
<name>A0ABV8WW10_9BACI</name>
<dbReference type="EMBL" id="JBHSDT010000008">
    <property type="protein sequence ID" value="MFC4404067.1"/>
    <property type="molecule type" value="Genomic_DNA"/>
</dbReference>
<evidence type="ECO:0000313" key="5">
    <source>
        <dbReference type="EMBL" id="MFC4404067.1"/>
    </source>
</evidence>
<dbReference type="Pfam" id="PF12833">
    <property type="entry name" value="HTH_18"/>
    <property type="match status" value="1"/>
</dbReference>
<keyword evidence="3" id="KW-0804">Transcription</keyword>
<dbReference type="RefSeq" id="WP_390252607.1">
    <property type="nucleotide sequence ID" value="NZ_JBHSDT010000008.1"/>
</dbReference>
<evidence type="ECO:0000256" key="3">
    <source>
        <dbReference type="ARBA" id="ARBA00023163"/>
    </source>
</evidence>
<proteinExistence type="predicted"/>
<dbReference type="InterPro" id="IPR050204">
    <property type="entry name" value="AraC_XylS_family_regulators"/>
</dbReference>